<feature type="region of interest" description="Disordered" evidence="1">
    <location>
        <begin position="107"/>
        <end position="139"/>
    </location>
</feature>
<sequence length="346" mass="37660">MGRAWHQPDLPPGPVRALKTALHRLHAKAGYPSVMQVARWIARNWTEEDSSRPFSTTTCHKALITGELPNRNVMLWVVDAFIGLGRIGDEEAILDSFERLWQDAHDDRVHPRSATEGPGAPTMPRSDTGTQPDPNGDLSLASGQEFHHHLGEFVDHLTQFAVLREADGRRLTIQILNDDPDCSVAVAEHSTARPHLFALVLACHKQPGALIRLLDVIDMLTGSDGPPTDQARAMLKVPASPGPISQADDLGEVVDALERVPELRELAGRNLAIEMLTESLGIDLGVEEIPITRPHIAAIAKACIVHHPGTLVKFAEAVSVISPNSKSTVFALEKVKNYTRMRAGAG</sequence>
<evidence type="ECO:0000256" key="1">
    <source>
        <dbReference type="SAM" id="MobiDB-lite"/>
    </source>
</evidence>
<dbReference type="GeneID" id="92873489"/>
<dbReference type="KEGG" id="amd:AMED_5818"/>
<dbReference type="EMBL" id="CP002000">
    <property type="protein sequence ID" value="ADJ47565.1"/>
    <property type="molecule type" value="Genomic_DNA"/>
</dbReference>
<evidence type="ECO:0000259" key="2">
    <source>
        <dbReference type="Pfam" id="PF19956"/>
    </source>
</evidence>
<proteinExistence type="predicted"/>
<dbReference type="OrthoDB" id="4551089at2"/>
<gene>
    <name evidence="3" type="ordered locus">AMED_5818</name>
</gene>
<dbReference type="HOGENOM" id="CLU_800861_0_0_11"/>
<accession>A0A0H3D978</accession>
<feature type="domain" description="Effector-associated" evidence="2">
    <location>
        <begin position="154"/>
        <end position="235"/>
    </location>
</feature>
<name>A0A0H3D978_AMYMU</name>
<dbReference type="Proteomes" id="UP000000328">
    <property type="component" value="Chromosome"/>
</dbReference>
<feature type="domain" description="Effector-associated" evidence="2">
    <location>
        <begin position="254"/>
        <end position="327"/>
    </location>
</feature>
<dbReference type="AlphaFoldDB" id="A0A0H3D978"/>
<dbReference type="Pfam" id="PF19956">
    <property type="entry name" value="EAD2"/>
    <property type="match status" value="2"/>
</dbReference>
<dbReference type="PATRIC" id="fig|749927.5.peg.6056"/>
<organism evidence="3 4">
    <name type="scientific">Amycolatopsis mediterranei (strain U-32)</name>
    <dbReference type="NCBI Taxonomy" id="749927"/>
    <lineage>
        <taxon>Bacteria</taxon>
        <taxon>Bacillati</taxon>
        <taxon>Actinomycetota</taxon>
        <taxon>Actinomycetes</taxon>
        <taxon>Pseudonocardiales</taxon>
        <taxon>Pseudonocardiaceae</taxon>
        <taxon>Amycolatopsis</taxon>
    </lineage>
</organism>
<dbReference type="InterPro" id="IPR045431">
    <property type="entry name" value="EAD2"/>
</dbReference>
<protein>
    <recommendedName>
        <fullName evidence="2">Effector-associated domain-containing protein</fullName>
    </recommendedName>
</protein>
<dbReference type="RefSeq" id="WP_013227618.1">
    <property type="nucleotide sequence ID" value="NC_014318.1"/>
</dbReference>
<dbReference type="eggNOG" id="ENOG502ZWA3">
    <property type="taxonomic scope" value="Bacteria"/>
</dbReference>
<evidence type="ECO:0000313" key="4">
    <source>
        <dbReference type="Proteomes" id="UP000000328"/>
    </source>
</evidence>
<evidence type="ECO:0000313" key="3">
    <source>
        <dbReference type="EMBL" id="ADJ47565.1"/>
    </source>
</evidence>
<reference evidence="3 4" key="1">
    <citation type="journal article" date="2010" name="Cell Res.">
        <title>Complete genome sequence of the rifamycin SV-producing Amycolatopsis mediterranei U32 revealed its genetic characteristics in phylogeny and metabolism.</title>
        <authorList>
            <person name="Zhao W."/>
            <person name="Zhong Y."/>
            <person name="Yuan H."/>
            <person name="Wang J."/>
            <person name="Zheng H."/>
            <person name="Wang Y."/>
            <person name="Cen X."/>
            <person name="Xu F."/>
            <person name="Bai J."/>
            <person name="Han X."/>
            <person name="Lu G."/>
            <person name="Zhu Y."/>
            <person name="Shao Z."/>
            <person name="Yan H."/>
            <person name="Li C."/>
            <person name="Peng N."/>
            <person name="Zhang Z."/>
            <person name="Zhang Y."/>
            <person name="Lin W."/>
            <person name="Fan Y."/>
            <person name="Qin Z."/>
            <person name="Hu Y."/>
            <person name="Zhu B."/>
            <person name="Wang S."/>
            <person name="Ding X."/>
            <person name="Zhao G.P."/>
        </authorList>
    </citation>
    <scope>NUCLEOTIDE SEQUENCE [LARGE SCALE GENOMIC DNA]</scope>
    <source>
        <strain evidence="4">U-32</strain>
    </source>
</reference>